<sequence>MKTIIIIPTYNEKENIEKTIENLQSVFAKVPSNFKMHILIVDDTSPDGTADIIKRLMKKHDNLHLFINKEKKGLGAAYIKGFKYAMEKLKADLVFEFDADGSHQPKYIPGMLNEISKGADVVIGSRYVPGGKMPEDWGFNRKLISFFGNLM</sequence>
<evidence type="ECO:0000313" key="5">
    <source>
        <dbReference type="EMBL" id="GAI49889.1"/>
    </source>
</evidence>
<dbReference type="Pfam" id="PF00535">
    <property type="entry name" value="Glycos_transf_2"/>
    <property type="match status" value="1"/>
</dbReference>
<dbReference type="InterPro" id="IPR001173">
    <property type="entry name" value="Glyco_trans_2-like"/>
</dbReference>
<keyword evidence="2" id="KW-0328">Glycosyltransferase</keyword>
<proteinExistence type="inferred from homology"/>
<keyword evidence="3" id="KW-0808">Transferase</keyword>
<comment type="caution">
    <text evidence="5">The sequence shown here is derived from an EMBL/GenBank/DDBJ whole genome shotgun (WGS) entry which is preliminary data.</text>
</comment>
<protein>
    <recommendedName>
        <fullName evidence="4">Glycosyltransferase 2-like domain-containing protein</fullName>
    </recommendedName>
</protein>
<dbReference type="Gene3D" id="3.90.550.10">
    <property type="entry name" value="Spore Coat Polysaccharide Biosynthesis Protein SpsA, Chain A"/>
    <property type="match status" value="1"/>
</dbReference>
<dbReference type="InterPro" id="IPR039528">
    <property type="entry name" value="DPM1-like"/>
</dbReference>
<dbReference type="GO" id="GO:0004582">
    <property type="term" value="F:dolichyl-phosphate beta-D-mannosyltransferase activity"/>
    <property type="evidence" value="ECO:0007669"/>
    <property type="project" value="InterPro"/>
</dbReference>
<evidence type="ECO:0000259" key="4">
    <source>
        <dbReference type="Pfam" id="PF00535"/>
    </source>
</evidence>
<reference evidence="5" key="1">
    <citation type="journal article" date="2014" name="Front. Microbiol.">
        <title>High frequency of phylogenetically diverse reductive dehalogenase-homologous genes in deep subseafloor sedimentary metagenomes.</title>
        <authorList>
            <person name="Kawai M."/>
            <person name="Futagami T."/>
            <person name="Toyoda A."/>
            <person name="Takaki Y."/>
            <person name="Nishi S."/>
            <person name="Hori S."/>
            <person name="Arai W."/>
            <person name="Tsubouchi T."/>
            <person name="Morono Y."/>
            <person name="Uchiyama I."/>
            <person name="Ito T."/>
            <person name="Fujiyama A."/>
            <person name="Inagaki F."/>
            <person name="Takami H."/>
        </authorList>
    </citation>
    <scope>NUCLEOTIDE SEQUENCE</scope>
    <source>
        <strain evidence="5">Expedition CK06-06</strain>
    </source>
</reference>
<accession>X1R2S7</accession>
<feature type="domain" description="Glycosyltransferase 2-like" evidence="4">
    <location>
        <begin position="5"/>
        <end position="138"/>
    </location>
</feature>
<evidence type="ECO:0000256" key="2">
    <source>
        <dbReference type="ARBA" id="ARBA00022676"/>
    </source>
</evidence>
<evidence type="ECO:0000256" key="1">
    <source>
        <dbReference type="ARBA" id="ARBA00006739"/>
    </source>
</evidence>
<dbReference type="SUPFAM" id="SSF53448">
    <property type="entry name" value="Nucleotide-diphospho-sugar transferases"/>
    <property type="match status" value="1"/>
</dbReference>
<dbReference type="PANTHER" id="PTHR43398">
    <property type="entry name" value="DOLICHOL-PHOSPHATE MANNOSYLTRANSFERASE SUBUNIT 1"/>
    <property type="match status" value="1"/>
</dbReference>
<feature type="non-terminal residue" evidence="5">
    <location>
        <position position="151"/>
    </location>
</feature>
<evidence type="ECO:0000256" key="3">
    <source>
        <dbReference type="ARBA" id="ARBA00022679"/>
    </source>
</evidence>
<dbReference type="EMBL" id="BARV01036042">
    <property type="protein sequence ID" value="GAI49889.1"/>
    <property type="molecule type" value="Genomic_DNA"/>
</dbReference>
<name>X1R2S7_9ZZZZ</name>
<organism evidence="5">
    <name type="scientific">marine sediment metagenome</name>
    <dbReference type="NCBI Taxonomy" id="412755"/>
    <lineage>
        <taxon>unclassified sequences</taxon>
        <taxon>metagenomes</taxon>
        <taxon>ecological metagenomes</taxon>
    </lineage>
</organism>
<dbReference type="AlphaFoldDB" id="X1R2S7"/>
<dbReference type="PANTHER" id="PTHR43398:SF1">
    <property type="entry name" value="DOLICHOL-PHOSPHATE MANNOSYLTRANSFERASE SUBUNIT 1"/>
    <property type="match status" value="1"/>
</dbReference>
<dbReference type="GO" id="GO:0009247">
    <property type="term" value="P:glycolipid biosynthetic process"/>
    <property type="evidence" value="ECO:0007669"/>
    <property type="project" value="TreeGrafter"/>
</dbReference>
<dbReference type="GO" id="GO:0016020">
    <property type="term" value="C:membrane"/>
    <property type="evidence" value="ECO:0007669"/>
    <property type="project" value="GOC"/>
</dbReference>
<comment type="similarity">
    <text evidence="1">Belongs to the glycosyltransferase 2 family.</text>
</comment>
<dbReference type="InterPro" id="IPR029044">
    <property type="entry name" value="Nucleotide-diphossugar_trans"/>
</dbReference>
<gene>
    <name evidence="5" type="ORF">S06H3_56084</name>
</gene>